<dbReference type="AlphaFoldDB" id="A0A1Y1UD70"/>
<dbReference type="PANTHER" id="PTHR47706:SF9">
    <property type="entry name" value="NMRA-LIKE DOMAIN-CONTAINING PROTEIN-RELATED"/>
    <property type="match status" value="1"/>
</dbReference>
<dbReference type="InParanoid" id="A0A1Y1UD70"/>
<dbReference type="OrthoDB" id="5283654at2759"/>
<comment type="caution">
    <text evidence="3">The sequence shown here is derived from an EMBL/GenBank/DDBJ whole genome shotgun (WGS) entry which is preliminary data.</text>
</comment>
<sequence length="295" mass="31983">MSTHTVGVLAPNGRVGSAVVSALLKYHNEGKIALVLLHRPGSPPKAQVPDSVNVREIELEKEVDDIAPAIKGLNVIVSALGPMQVPLQVPLVNALAKSPDFVTLIPAYYGHSWIPEDLADNPIQAKIFETRIAPKTRATELGISTTMVNTGIFDQMFFALGFVGTNVNTNTVQANEAQLKHKIPITTIPYLAEGIAQIVLQSPESLKDKAFTLVDHWPLGDEVIDALTQVNGSKPTVKDYTDADASALKSNPPIGPGSAAYRRAWTNDKWNYEPEFNVKGFEKVSLADVAKSWKQ</sequence>
<dbReference type="RefSeq" id="XP_021869231.1">
    <property type="nucleotide sequence ID" value="XM_022018543.1"/>
</dbReference>
<name>A0A1Y1UD70_9TREE</name>
<dbReference type="SUPFAM" id="SSF51735">
    <property type="entry name" value="NAD(P)-binding Rossmann-fold domains"/>
    <property type="match status" value="1"/>
</dbReference>
<accession>A0A1Y1UD70</accession>
<gene>
    <name evidence="3" type="ORF">BD324DRAFT_652735</name>
</gene>
<dbReference type="GO" id="GO:0016491">
    <property type="term" value="F:oxidoreductase activity"/>
    <property type="evidence" value="ECO:0007669"/>
    <property type="project" value="UniProtKB-KW"/>
</dbReference>
<organism evidence="3 4">
    <name type="scientific">Kockovaella imperatae</name>
    <dbReference type="NCBI Taxonomy" id="4999"/>
    <lineage>
        <taxon>Eukaryota</taxon>
        <taxon>Fungi</taxon>
        <taxon>Dikarya</taxon>
        <taxon>Basidiomycota</taxon>
        <taxon>Agaricomycotina</taxon>
        <taxon>Tremellomycetes</taxon>
        <taxon>Tremellales</taxon>
        <taxon>Cuniculitremaceae</taxon>
        <taxon>Kockovaella</taxon>
    </lineage>
</organism>
<reference evidence="3 4" key="1">
    <citation type="submission" date="2017-03" db="EMBL/GenBank/DDBJ databases">
        <title>Widespread Adenine N6-methylation of Active Genes in Fungi.</title>
        <authorList>
            <consortium name="DOE Joint Genome Institute"/>
            <person name="Mondo S.J."/>
            <person name="Dannebaum R.O."/>
            <person name="Kuo R.C."/>
            <person name="Louie K.B."/>
            <person name="Bewick A.J."/>
            <person name="Labutti K."/>
            <person name="Haridas S."/>
            <person name="Kuo A."/>
            <person name="Salamov A."/>
            <person name="Ahrendt S.R."/>
            <person name="Lau R."/>
            <person name="Bowen B.P."/>
            <person name="Lipzen A."/>
            <person name="Sullivan W."/>
            <person name="Andreopoulos W.B."/>
            <person name="Clum A."/>
            <person name="Lindquist E."/>
            <person name="Daum C."/>
            <person name="Northen T.R."/>
            <person name="Ramamoorthy G."/>
            <person name="Schmitz R.J."/>
            <person name="Gryganskyi A."/>
            <person name="Culley D."/>
            <person name="Magnuson J."/>
            <person name="James T.Y."/>
            <person name="O'Malley M.A."/>
            <person name="Stajich J.E."/>
            <person name="Spatafora J.W."/>
            <person name="Visel A."/>
            <person name="Grigoriev I.V."/>
        </authorList>
    </citation>
    <scope>NUCLEOTIDE SEQUENCE [LARGE SCALE GENOMIC DNA]</scope>
    <source>
        <strain evidence="3 4">NRRL Y-17943</strain>
    </source>
</reference>
<evidence type="ECO:0000256" key="1">
    <source>
        <dbReference type="ARBA" id="ARBA00022857"/>
    </source>
</evidence>
<dbReference type="Gene3D" id="3.40.50.720">
    <property type="entry name" value="NAD(P)-binding Rossmann-like Domain"/>
    <property type="match status" value="1"/>
</dbReference>
<proteinExistence type="predicted"/>
<dbReference type="GeneID" id="33560352"/>
<evidence type="ECO:0000256" key="2">
    <source>
        <dbReference type="ARBA" id="ARBA00023002"/>
    </source>
</evidence>
<dbReference type="PANTHER" id="PTHR47706">
    <property type="entry name" value="NMRA-LIKE FAMILY PROTEIN"/>
    <property type="match status" value="1"/>
</dbReference>
<evidence type="ECO:0000313" key="4">
    <source>
        <dbReference type="Proteomes" id="UP000193218"/>
    </source>
</evidence>
<dbReference type="EMBL" id="NBSH01000012">
    <property type="protein sequence ID" value="ORX35015.1"/>
    <property type="molecule type" value="Genomic_DNA"/>
</dbReference>
<dbReference type="InterPro" id="IPR036291">
    <property type="entry name" value="NAD(P)-bd_dom_sf"/>
</dbReference>
<protein>
    <submittedName>
        <fullName evidence="3">Uncharacterized protein</fullName>
    </submittedName>
</protein>
<dbReference type="InterPro" id="IPR051609">
    <property type="entry name" value="NmrA/Isoflavone_reductase-like"/>
</dbReference>
<keyword evidence="4" id="KW-1185">Reference proteome</keyword>
<dbReference type="Proteomes" id="UP000193218">
    <property type="component" value="Unassembled WGS sequence"/>
</dbReference>
<dbReference type="STRING" id="4999.A0A1Y1UD70"/>
<keyword evidence="1" id="KW-0521">NADP</keyword>
<evidence type="ECO:0000313" key="3">
    <source>
        <dbReference type="EMBL" id="ORX35015.1"/>
    </source>
</evidence>
<keyword evidence="2" id="KW-0560">Oxidoreductase</keyword>